<keyword evidence="5 10" id="KW-0378">Hydrolase</keyword>
<dbReference type="Proteomes" id="UP000254266">
    <property type="component" value="Unassembled WGS sequence"/>
</dbReference>
<evidence type="ECO:0000256" key="1">
    <source>
        <dbReference type="ARBA" id="ARBA00001033"/>
    </source>
</evidence>
<dbReference type="EC" id="3.1.3.25" evidence="10"/>
<evidence type="ECO:0000256" key="2">
    <source>
        <dbReference type="ARBA" id="ARBA00001946"/>
    </source>
</evidence>
<organism evidence="11 12">
    <name type="scientific">endosymbiont of Galathealinum brachiosum</name>
    <dbReference type="NCBI Taxonomy" id="2200906"/>
    <lineage>
        <taxon>Bacteria</taxon>
        <taxon>Pseudomonadati</taxon>
        <taxon>Pseudomonadota</taxon>
        <taxon>Gammaproteobacteria</taxon>
        <taxon>sulfur-oxidizing symbionts</taxon>
    </lineage>
</organism>
<keyword evidence="6" id="KW-0805">Transcription regulation</keyword>
<dbReference type="InterPro" id="IPR000760">
    <property type="entry name" value="Inositol_monophosphatase-like"/>
</dbReference>
<dbReference type="PROSITE" id="PS00629">
    <property type="entry name" value="IMP_1"/>
    <property type="match status" value="1"/>
</dbReference>
<feature type="binding site" evidence="9">
    <location>
        <position position="211"/>
    </location>
    <ligand>
        <name>Mg(2+)</name>
        <dbReference type="ChEBI" id="CHEBI:18420"/>
        <label>1</label>
        <note>catalytic</note>
    </ligand>
</feature>
<comment type="cofactor">
    <cofactor evidence="2 9 10">
        <name>Mg(2+)</name>
        <dbReference type="ChEBI" id="CHEBI:18420"/>
    </cofactor>
</comment>
<gene>
    <name evidence="11" type="ORF">DIZ80_03840</name>
</gene>
<dbReference type="PROSITE" id="PS00630">
    <property type="entry name" value="IMP_2"/>
    <property type="match status" value="1"/>
</dbReference>
<dbReference type="PRINTS" id="PR00377">
    <property type="entry name" value="IMPHPHTASES"/>
</dbReference>
<feature type="binding site" evidence="9">
    <location>
        <position position="86"/>
    </location>
    <ligand>
        <name>Mg(2+)</name>
        <dbReference type="ChEBI" id="CHEBI:18420"/>
        <label>1</label>
        <note>catalytic</note>
    </ligand>
</feature>
<keyword evidence="12" id="KW-1185">Reference proteome</keyword>
<protein>
    <recommendedName>
        <fullName evidence="10">Inositol-1-monophosphatase</fullName>
        <ecNumber evidence="10">3.1.3.25</ecNumber>
    </recommendedName>
</protein>
<dbReference type="Pfam" id="PF00459">
    <property type="entry name" value="Inositol_P"/>
    <property type="match status" value="1"/>
</dbReference>
<sequence>MHPMLNIATAAARDAGNIILRNIDKLDRIKIEVKAQNDFVTQVDRKAEEVIIEALQKAYPDHGILAEESGVFNEDSDYKWIIDPLDGTTNFLHGFPQYAVSIGLQLKGRMEVAVVFDPIKNELFTASRGDGAQLNGKRIRVTDHKGIKGSLLGTGFPFKYPQHLDTYLETFKAVHPQAAGIRRAGSAALDLAYVAAGRLDGFWEIGLSPWDMAAGVLLVREAGGIITDFSGEGNYLETGNVVAGANKVYPALYEAIKPHLTDNLK</sequence>
<dbReference type="GO" id="GO:0007165">
    <property type="term" value="P:signal transduction"/>
    <property type="evidence" value="ECO:0007669"/>
    <property type="project" value="TreeGrafter"/>
</dbReference>
<evidence type="ECO:0000256" key="5">
    <source>
        <dbReference type="ARBA" id="ARBA00022801"/>
    </source>
</evidence>
<dbReference type="FunFam" id="3.30.540.10:FF:000003">
    <property type="entry name" value="Inositol-1-monophosphatase"/>
    <property type="match status" value="1"/>
</dbReference>
<keyword evidence="7 9" id="KW-0460">Magnesium</keyword>
<dbReference type="CDD" id="cd01639">
    <property type="entry name" value="IMPase"/>
    <property type="match status" value="1"/>
</dbReference>
<evidence type="ECO:0000313" key="11">
    <source>
        <dbReference type="EMBL" id="RDH84610.1"/>
    </source>
</evidence>
<dbReference type="NCBIfam" id="NF008027">
    <property type="entry name" value="PRK10757.1"/>
    <property type="match status" value="1"/>
</dbReference>
<evidence type="ECO:0000256" key="7">
    <source>
        <dbReference type="ARBA" id="ARBA00022842"/>
    </source>
</evidence>
<dbReference type="Gene3D" id="3.30.540.10">
    <property type="entry name" value="Fructose-1,6-Bisphosphatase, subunit A, domain 1"/>
    <property type="match status" value="1"/>
</dbReference>
<dbReference type="InterPro" id="IPR020550">
    <property type="entry name" value="Inositol_monophosphatase_CS"/>
</dbReference>
<comment type="similarity">
    <text evidence="3 10">Belongs to the inositol monophosphatase superfamily.</text>
</comment>
<feature type="binding site" evidence="9">
    <location>
        <position position="85"/>
    </location>
    <ligand>
        <name>Mg(2+)</name>
        <dbReference type="ChEBI" id="CHEBI:18420"/>
        <label>1</label>
        <note>catalytic</note>
    </ligand>
</feature>
<dbReference type="PRINTS" id="PR01959">
    <property type="entry name" value="SBIMPHPHTASE"/>
</dbReference>
<evidence type="ECO:0000256" key="9">
    <source>
        <dbReference type="PIRSR" id="PIRSR600760-2"/>
    </source>
</evidence>
<comment type="function">
    <text evidence="8">Part of the processive rRNA transcription and antitermination complex (rrnTAC). The complex forms an RNA-chaperone ring around the RNA exit tunnel of RNA polymerase (RNAP). It supports rapid transcription and antitermination of rRNA operons, cotranscriptional rRNA folding, and annealing of distal rRNA regions to allow correct ribosome biogenesis. This subunit may play a central role in organizing the structure.</text>
</comment>
<dbReference type="PANTHER" id="PTHR20854:SF4">
    <property type="entry name" value="INOSITOL-1-MONOPHOSPHATASE-RELATED"/>
    <property type="match status" value="1"/>
</dbReference>
<dbReference type="InterPro" id="IPR033942">
    <property type="entry name" value="IMPase"/>
</dbReference>
<keyword evidence="4 9" id="KW-0479">Metal-binding</keyword>
<feature type="binding site" evidence="9">
    <location>
        <position position="67"/>
    </location>
    <ligand>
        <name>Mg(2+)</name>
        <dbReference type="ChEBI" id="CHEBI:18420"/>
        <label>1</label>
        <note>catalytic</note>
    </ligand>
</feature>
<reference evidence="11 12" key="1">
    <citation type="journal article" date="2018" name="ISME J.">
        <title>Endosymbiont genomes yield clues of tubeworm success.</title>
        <authorList>
            <person name="Li Y."/>
            <person name="Liles M.R."/>
            <person name="Halanych K.M."/>
        </authorList>
    </citation>
    <scope>NUCLEOTIDE SEQUENCE [LARGE SCALE GENOMIC DNA]</scope>
    <source>
        <strain evidence="11">A1464</strain>
    </source>
</reference>
<comment type="catalytic activity">
    <reaction evidence="1 10">
        <text>a myo-inositol phosphate + H2O = myo-inositol + phosphate</text>
        <dbReference type="Rhea" id="RHEA:24056"/>
        <dbReference type="ChEBI" id="CHEBI:15377"/>
        <dbReference type="ChEBI" id="CHEBI:17268"/>
        <dbReference type="ChEBI" id="CHEBI:43474"/>
        <dbReference type="ChEBI" id="CHEBI:84139"/>
        <dbReference type="EC" id="3.1.3.25"/>
    </reaction>
</comment>
<name>A0A370DJ65_9GAMM</name>
<keyword evidence="6" id="KW-0889">Transcription antitermination</keyword>
<dbReference type="AlphaFoldDB" id="A0A370DJ65"/>
<dbReference type="PANTHER" id="PTHR20854">
    <property type="entry name" value="INOSITOL MONOPHOSPHATASE"/>
    <property type="match status" value="1"/>
</dbReference>
<dbReference type="GO" id="GO:0046854">
    <property type="term" value="P:phosphatidylinositol phosphate biosynthetic process"/>
    <property type="evidence" value="ECO:0007669"/>
    <property type="project" value="InterPro"/>
</dbReference>
<dbReference type="Gene3D" id="3.40.190.80">
    <property type="match status" value="1"/>
</dbReference>
<evidence type="ECO:0000313" key="12">
    <source>
        <dbReference type="Proteomes" id="UP000254266"/>
    </source>
</evidence>
<accession>A0A370DJ65</accession>
<keyword evidence="6" id="KW-0804">Transcription</keyword>
<dbReference type="GO" id="GO:0031564">
    <property type="term" value="P:transcription antitermination"/>
    <property type="evidence" value="ECO:0007669"/>
    <property type="project" value="UniProtKB-KW"/>
</dbReference>
<dbReference type="SUPFAM" id="SSF56655">
    <property type="entry name" value="Carbohydrate phosphatase"/>
    <property type="match status" value="1"/>
</dbReference>
<proteinExistence type="inferred from homology"/>
<evidence type="ECO:0000256" key="8">
    <source>
        <dbReference type="ARBA" id="ARBA00058693"/>
    </source>
</evidence>
<evidence type="ECO:0000256" key="4">
    <source>
        <dbReference type="ARBA" id="ARBA00022723"/>
    </source>
</evidence>
<dbReference type="FunFam" id="3.40.190.80:FF:000002">
    <property type="entry name" value="Inositol-1-monophosphatase"/>
    <property type="match status" value="1"/>
</dbReference>
<evidence type="ECO:0000256" key="3">
    <source>
        <dbReference type="ARBA" id="ARBA00009759"/>
    </source>
</evidence>
<comment type="caution">
    <text evidence="11">The sequence shown here is derived from an EMBL/GenBank/DDBJ whole genome shotgun (WGS) entry which is preliminary data.</text>
</comment>
<dbReference type="EMBL" id="QFXC01000007">
    <property type="protein sequence ID" value="RDH84610.1"/>
    <property type="molecule type" value="Genomic_DNA"/>
</dbReference>
<dbReference type="GO" id="GO:0008934">
    <property type="term" value="F:inositol monophosphate 1-phosphatase activity"/>
    <property type="evidence" value="ECO:0007669"/>
    <property type="project" value="InterPro"/>
</dbReference>
<feature type="binding site" evidence="9">
    <location>
        <position position="83"/>
    </location>
    <ligand>
        <name>Mg(2+)</name>
        <dbReference type="ChEBI" id="CHEBI:18420"/>
        <label>1</label>
        <note>catalytic</note>
    </ligand>
</feature>
<dbReference type="InterPro" id="IPR020583">
    <property type="entry name" value="Inositol_monoP_metal-BS"/>
</dbReference>
<dbReference type="GO" id="GO:0006020">
    <property type="term" value="P:inositol metabolic process"/>
    <property type="evidence" value="ECO:0007669"/>
    <property type="project" value="TreeGrafter"/>
</dbReference>
<evidence type="ECO:0000256" key="10">
    <source>
        <dbReference type="RuleBase" id="RU364068"/>
    </source>
</evidence>
<evidence type="ECO:0000256" key="6">
    <source>
        <dbReference type="ARBA" id="ARBA00022814"/>
    </source>
</evidence>
<dbReference type="GO" id="GO:0046872">
    <property type="term" value="F:metal ion binding"/>
    <property type="evidence" value="ECO:0007669"/>
    <property type="project" value="UniProtKB-KW"/>
</dbReference>
<dbReference type="InterPro" id="IPR022337">
    <property type="entry name" value="Inositol_monophosphatase_SuhB"/>
</dbReference>